<dbReference type="Pfam" id="PF05960">
    <property type="entry name" value="DUF885"/>
    <property type="match status" value="1"/>
</dbReference>
<keyword evidence="3" id="KW-1185">Reference proteome</keyword>
<comment type="caution">
    <text evidence="2">The sequence shown here is derived from an EMBL/GenBank/DDBJ whole genome shotgun (WGS) entry which is preliminary data.</text>
</comment>
<organism evidence="2 3">
    <name type="scientific">Archangium lansingense</name>
    <dbReference type="NCBI Taxonomy" id="2995310"/>
    <lineage>
        <taxon>Bacteria</taxon>
        <taxon>Pseudomonadati</taxon>
        <taxon>Myxococcota</taxon>
        <taxon>Myxococcia</taxon>
        <taxon>Myxococcales</taxon>
        <taxon>Cystobacterineae</taxon>
        <taxon>Archangiaceae</taxon>
        <taxon>Archangium</taxon>
    </lineage>
</organism>
<accession>A0ABT4A568</accession>
<sequence>MLQAVRRLALGLIATLPLTAGATKKNTATTTLHALMEREWQYQLEHSPTFASVMGDRRWNSRWDDLSLAAIEADHQHNLQVLAQLQKLDRKQLPAEDQLNYDLFRRDYALWVEENRFKWHLLPTNQVGGIPEGVKQPPGIQTAYQLADTLRFSTTKDYEEWIARLDSFGTYVDQVMALMREGMSERLIHPNVILQRIPSQLEKQLVDDATKSGFYSPFTRFPSSIAPAEQQRLSAAGRAAISRGVLPALKRFHQFMTDEYLPAAPEQVGIWQLPEGQEMYGFFTRRYTTTNLSPEQIHELGLVEVKRIRAEMEAVKAKTGFQGSLHEFFHYLRTDSRFYYKKGEDLLLHYRALSKQIDPRLVRLFKTLPRQPYGVEPTPEAMAPDVTTGFYYPAASDGSRPGTYLVNLYRPETRPIWEMVPLTLHEAVPGHHLQTSLAAEQSHLPDFRRYGYYVAYGEGWALYCETLGDELGLYDDPYDKFGQLAFDIWRAVRLVVDTGMHARRWSRQQAIDYFLENSPRQQLDIVNEVDRYIAWPGQALAYKVGQLKIRELRTRAERELGERFDVREFHDLVLLDGSLPLDILEQRVEAWLTRTRRGGGAR</sequence>
<protein>
    <submittedName>
        <fullName evidence="2">DUF885 domain-containing protein</fullName>
    </submittedName>
</protein>
<feature type="signal peptide" evidence="1">
    <location>
        <begin position="1"/>
        <end position="22"/>
    </location>
</feature>
<keyword evidence="1" id="KW-0732">Signal</keyword>
<dbReference type="InterPro" id="IPR010281">
    <property type="entry name" value="DUF885"/>
</dbReference>
<dbReference type="Proteomes" id="UP001207654">
    <property type="component" value="Unassembled WGS sequence"/>
</dbReference>
<evidence type="ECO:0000313" key="3">
    <source>
        <dbReference type="Proteomes" id="UP001207654"/>
    </source>
</evidence>
<dbReference type="RefSeq" id="WP_267535291.1">
    <property type="nucleotide sequence ID" value="NZ_JAPNKA010000001.1"/>
</dbReference>
<dbReference type="EMBL" id="JAPNKA010000001">
    <property type="protein sequence ID" value="MCY1076399.1"/>
    <property type="molecule type" value="Genomic_DNA"/>
</dbReference>
<feature type="chain" id="PRO_5046821883" evidence="1">
    <location>
        <begin position="23"/>
        <end position="602"/>
    </location>
</feature>
<reference evidence="2 3" key="1">
    <citation type="submission" date="2022-11" db="EMBL/GenBank/DDBJ databases">
        <title>Minimal conservation of predation-associated metabolite biosynthetic gene clusters underscores biosynthetic potential of Myxococcota including descriptions for ten novel species: Archangium lansinium sp. nov., Myxococcus landrumus sp. nov., Nannocystis bai.</title>
        <authorList>
            <person name="Ahearne A."/>
            <person name="Stevens C."/>
            <person name="Phillips K."/>
        </authorList>
    </citation>
    <scope>NUCLEOTIDE SEQUENCE [LARGE SCALE GENOMIC DNA]</scope>
    <source>
        <strain evidence="2 3">MIWBW</strain>
    </source>
</reference>
<dbReference type="PANTHER" id="PTHR33361">
    <property type="entry name" value="GLR0591 PROTEIN"/>
    <property type="match status" value="1"/>
</dbReference>
<name>A0ABT4A568_9BACT</name>
<evidence type="ECO:0000313" key="2">
    <source>
        <dbReference type="EMBL" id="MCY1076399.1"/>
    </source>
</evidence>
<proteinExistence type="predicted"/>
<gene>
    <name evidence="2" type="ORF">OV287_18140</name>
</gene>
<evidence type="ECO:0000256" key="1">
    <source>
        <dbReference type="SAM" id="SignalP"/>
    </source>
</evidence>
<dbReference type="PANTHER" id="PTHR33361:SF2">
    <property type="entry name" value="DUF885 DOMAIN-CONTAINING PROTEIN"/>
    <property type="match status" value="1"/>
</dbReference>